<evidence type="ECO:0008006" key="4">
    <source>
        <dbReference type="Google" id="ProtNLM"/>
    </source>
</evidence>
<dbReference type="Proteomes" id="UP000516373">
    <property type="component" value="Chromosome"/>
</dbReference>
<dbReference type="KEGG" id="stui:GCM10017668_00710"/>
<feature type="region of interest" description="Disordered" evidence="1">
    <location>
        <begin position="56"/>
        <end position="80"/>
    </location>
</feature>
<name>A0A7G1N595_9ACTN</name>
<protein>
    <recommendedName>
        <fullName evidence="4">Histidine kinase/HSP90-like ATPase domain-containing protein</fullName>
    </recommendedName>
</protein>
<gene>
    <name evidence="2" type="ORF">GCM10017668_00710</name>
</gene>
<evidence type="ECO:0000313" key="3">
    <source>
        <dbReference type="Proteomes" id="UP000516373"/>
    </source>
</evidence>
<dbReference type="AlphaFoldDB" id="A0A7G1N595"/>
<proteinExistence type="predicted"/>
<feature type="compositionally biased region" description="Basic residues" evidence="1">
    <location>
        <begin position="56"/>
        <end position="68"/>
    </location>
</feature>
<dbReference type="EMBL" id="AP023439">
    <property type="protein sequence ID" value="BCL18228.1"/>
    <property type="molecule type" value="Genomic_DNA"/>
</dbReference>
<reference evidence="2 3" key="1">
    <citation type="journal article" date="2014" name="Int. J. Syst. Evol. Microbiol.">
        <title>Complete genome sequence of Corynebacterium casei LMG S-19264T (=DSM 44701T), isolated from a smear-ripened cheese.</title>
        <authorList>
            <consortium name="US DOE Joint Genome Institute (JGI-PGF)"/>
            <person name="Walter F."/>
            <person name="Albersmeier A."/>
            <person name="Kalinowski J."/>
            <person name="Ruckert C."/>
        </authorList>
    </citation>
    <scope>NUCLEOTIDE SEQUENCE [LARGE SCALE GENOMIC DNA]</scope>
    <source>
        <strain evidence="2 3">JCM 4255</strain>
    </source>
</reference>
<evidence type="ECO:0000313" key="2">
    <source>
        <dbReference type="EMBL" id="BCL18228.1"/>
    </source>
</evidence>
<organism evidence="2 3">
    <name type="scientific">Streptomyces tuirus</name>
    <dbReference type="NCBI Taxonomy" id="68278"/>
    <lineage>
        <taxon>Bacteria</taxon>
        <taxon>Bacillati</taxon>
        <taxon>Actinomycetota</taxon>
        <taxon>Actinomycetes</taxon>
        <taxon>Kitasatosporales</taxon>
        <taxon>Streptomycetaceae</taxon>
        <taxon>Streptomyces</taxon>
    </lineage>
</organism>
<sequence length="80" mass="8451">MPASSPSIGLPVPARAMDLTQLVVSELFTHALKYAAGPVLMELRIAGGQTGARTARAARPHPLYRRPSGRGCCPSRALRA</sequence>
<evidence type="ECO:0000256" key="1">
    <source>
        <dbReference type="SAM" id="MobiDB-lite"/>
    </source>
</evidence>
<accession>A0A7G1N595</accession>